<dbReference type="Proteomes" id="UP000766698">
    <property type="component" value="Unassembled WGS sequence"/>
</dbReference>
<comment type="caution">
    <text evidence="1">The sequence shown here is derived from an EMBL/GenBank/DDBJ whole genome shotgun (WGS) entry which is preliminary data.</text>
</comment>
<dbReference type="PANTHER" id="PTHR38479:SF2">
    <property type="entry name" value="WINGED HELIX DNA-BINDING DOMAIN-CONTAINING PROTEIN"/>
    <property type="match status" value="1"/>
</dbReference>
<gene>
    <name evidence="1" type="ORF">GL263_11240</name>
</gene>
<accession>A0ABR6EFK2</accession>
<protein>
    <submittedName>
        <fullName evidence="1">AlkZ family DNA glycosylase</fullName>
    </submittedName>
</protein>
<evidence type="ECO:0000313" key="1">
    <source>
        <dbReference type="EMBL" id="MBB1244128.1"/>
    </source>
</evidence>
<sequence length="367" mass="40597">MSTPLITDRALNRALLARQLLLERSELTVPEAVEQLVGLQAQTPHTWYLGLWSRLADYDPHATAGLLRDRALVRISLMRSTIHLVTVADALWLRPLHEPVMERGVKGSFGRKLVDVDREELAALGRKLLEEEPASFAALGRKLAERWPGRDGNALAQAVRSSVPLVQLPPRGMWGKSGQVVHTSLESWTGRQVDQAASRERLVLRYLAAFGPATVKDAQTWSGLTRLAEVFDGLRSRLTVFRGEAGQELFDLPDAPRPAADTPAPVRFLYDYDNLLLSHADRSRVLTVDFADQGFGRTMEHPCAVLVDGTVAATWRLTAKSGRATMTVRPFRRLSPAEEEEVRAEAGEALGFLAAPARDREVVFSSD</sequence>
<evidence type="ECO:0000313" key="2">
    <source>
        <dbReference type="Proteomes" id="UP000766698"/>
    </source>
</evidence>
<dbReference type="Pfam" id="PF06224">
    <property type="entry name" value="AlkZ-like"/>
    <property type="match status" value="1"/>
</dbReference>
<dbReference type="PANTHER" id="PTHR38479">
    <property type="entry name" value="LMO0824 PROTEIN"/>
    <property type="match status" value="1"/>
</dbReference>
<reference evidence="2" key="1">
    <citation type="journal article" date="2020" name="Syst. Appl. Microbiol.">
        <title>Streptomyces alkaliterrae sp. nov., isolated from an alkaline soil, and emended descriptions of Streptomyces alkaliphilus, Streptomyces calidiresistens and Streptomyces durbertensis.</title>
        <authorList>
            <person name="Swiecimska M."/>
            <person name="Golinska P."/>
            <person name="Nouioui I."/>
            <person name="Wypij M."/>
            <person name="Rai M."/>
            <person name="Sangal V."/>
            <person name="Goodfellow M."/>
        </authorList>
    </citation>
    <scope>NUCLEOTIDE SEQUENCE [LARGE SCALE GENOMIC DNA]</scope>
    <source>
        <strain evidence="2">DSM 104538</strain>
    </source>
</reference>
<keyword evidence="2" id="KW-1185">Reference proteome</keyword>
<dbReference type="RefSeq" id="WP_182855484.1">
    <property type="nucleotide sequence ID" value="NZ_WMLF01000127.1"/>
</dbReference>
<dbReference type="InterPro" id="IPR009351">
    <property type="entry name" value="AlkZ-like"/>
</dbReference>
<organism evidence="1 2">
    <name type="scientific">Streptomyces durbertensis</name>
    <dbReference type="NCBI Taxonomy" id="2448886"/>
    <lineage>
        <taxon>Bacteria</taxon>
        <taxon>Bacillati</taxon>
        <taxon>Actinomycetota</taxon>
        <taxon>Actinomycetes</taxon>
        <taxon>Kitasatosporales</taxon>
        <taxon>Streptomycetaceae</taxon>
        <taxon>Streptomyces</taxon>
    </lineage>
</organism>
<name>A0ABR6EFK2_9ACTN</name>
<proteinExistence type="predicted"/>
<dbReference type="EMBL" id="WMLF01000127">
    <property type="protein sequence ID" value="MBB1244128.1"/>
    <property type="molecule type" value="Genomic_DNA"/>
</dbReference>